<dbReference type="GeneID" id="85487546"/>
<evidence type="ECO:0000313" key="4">
    <source>
        <dbReference type="EMBL" id="SFA61868.1"/>
    </source>
</evidence>
<keyword evidence="6" id="KW-1185">Reference proteome</keyword>
<dbReference type="Proteomes" id="UP000182054">
    <property type="component" value="Unassembled WGS sequence"/>
</dbReference>
<dbReference type="OrthoDB" id="1188001at2"/>
<organism evidence="4 5">
    <name type="scientific">Rhodococcoides kroppenstedtii</name>
    <dbReference type="NCBI Taxonomy" id="293050"/>
    <lineage>
        <taxon>Bacteria</taxon>
        <taxon>Bacillati</taxon>
        <taxon>Actinomycetota</taxon>
        <taxon>Actinomycetes</taxon>
        <taxon>Mycobacteriales</taxon>
        <taxon>Nocardiaceae</taxon>
        <taxon>Rhodococcoides</taxon>
    </lineage>
</organism>
<dbReference type="PROSITE" id="PS50056">
    <property type="entry name" value="TYR_PHOSPHATASE_2"/>
    <property type="match status" value="1"/>
</dbReference>
<dbReference type="InterPro" id="IPR026893">
    <property type="entry name" value="Tyr/Ser_Pase_IphP-type"/>
</dbReference>
<dbReference type="Pfam" id="PF13350">
    <property type="entry name" value="Y_phosphatase3"/>
    <property type="match status" value="1"/>
</dbReference>
<name>A0A1I0UCT0_9NOCA</name>
<dbReference type="InterPro" id="IPR000387">
    <property type="entry name" value="Tyr_Pase_dom"/>
</dbReference>
<reference evidence="4 5" key="1">
    <citation type="submission" date="2016-10" db="EMBL/GenBank/DDBJ databases">
        <authorList>
            <person name="de Groot N.N."/>
        </authorList>
    </citation>
    <scope>NUCLEOTIDE SEQUENCE [LARGE SCALE GENOMIC DNA]</scope>
    <source>
        <strain evidence="4 5">DSM 44908</strain>
    </source>
</reference>
<dbReference type="InterPro" id="IPR029021">
    <property type="entry name" value="Prot-tyrosine_phosphatase-like"/>
</dbReference>
<evidence type="ECO:0000259" key="2">
    <source>
        <dbReference type="PROSITE" id="PS50056"/>
    </source>
</evidence>
<gene>
    <name evidence="3" type="ORF">HQ605_08515</name>
    <name evidence="4" type="ORF">SAMN05444374_1205</name>
</gene>
<evidence type="ECO:0000313" key="3">
    <source>
        <dbReference type="EMBL" id="MBY6320861.1"/>
    </source>
</evidence>
<proteinExistence type="predicted"/>
<dbReference type="EMBL" id="FOJN01000020">
    <property type="protein sequence ID" value="SFA61868.1"/>
    <property type="molecule type" value="Genomic_DNA"/>
</dbReference>
<feature type="region of interest" description="Disordered" evidence="1">
    <location>
        <begin position="95"/>
        <end position="128"/>
    </location>
</feature>
<evidence type="ECO:0000313" key="5">
    <source>
        <dbReference type="Proteomes" id="UP000182054"/>
    </source>
</evidence>
<feature type="compositionally biased region" description="Low complexity" evidence="1">
    <location>
        <begin position="95"/>
        <end position="119"/>
    </location>
</feature>
<feature type="domain" description="Tyrosine specific protein phosphatases" evidence="2">
    <location>
        <begin position="151"/>
        <end position="213"/>
    </location>
</feature>
<sequence>MTDTAATLLHGAWNVRDVGGLRADDGGTTRPGVLLRSSELTRLTDAGRAGLDRLGVRDVFDFRGRPEVERFGSDRTPPTVRVHAVPFVDAVVVEPDTGPAPAESTAAPAESAAAPAESDSAPHEPDRRVTDARGYLLDTYRAFPTRPGARVAVGSVLRTIAAGEGTVLVHCAAGKDRAGWTVATVLRAAGVTDSDILADYLRSNDAVSALRDHVLSHGVPPEHIADDLLGVREEYLRAGLDAVDAAHGSFDNYLDWLGADADLLAALRRTLIAQRPV</sequence>
<dbReference type="Gene3D" id="3.90.190.10">
    <property type="entry name" value="Protein tyrosine phosphatase superfamily"/>
    <property type="match status" value="1"/>
</dbReference>
<dbReference type="EMBL" id="JABUKG010000007">
    <property type="protein sequence ID" value="MBY6320861.1"/>
    <property type="molecule type" value="Genomic_DNA"/>
</dbReference>
<evidence type="ECO:0000313" key="6">
    <source>
        <dbReference type="Proteomes" id="UP001520140"/>
    </source>
</evidence>
<accession>A0A1I0UCT0</accession>
<evidence type="ECO:0000256" key="1">
    <source>
        <dbReference type="SAM" id="MobiDB-lite"/>
    </source>
</evidence>
<dbReference type="SUPFAM" id="SSF52799">
    <property type="entry name" value="(Phosphotyrosine protein) phosphatases II"/>
    <property type="match status" value="1"/>
</dbReference>
<dbReference type="RefSeq" id="WP_068099642.1">
    <property type="nucleotide sequence ID" value="NZ_FOJN01000020.1"/>
</dbReference>
<dbReference type="Proteomes" id="UP001520140">
    <property type="component" value="Unassembled WGS sequence"/>
</dbReference>
<dbReference type="GO" id="GO:0004721">
    <property type="term" value="F:phosphoprotein phosphatase activity"/>
    <property type="evidence" value="ECO:0007669"/>
    <property type="project" value="InterPro"/>
</dbReference>
<reference evidence="3 6" key="2">
    <citation type="submission" date="2020-06" db="EMBL/GenBank/DDBJ databases">
        <title>Taxonomy, biology and ecology of Rhodococcus bacteria occurring in California pistachio and other woody hosts as revealed by genome sequence analyses.</title>
        <authorList>
            <person name="Gai Y."/>
            <person name="Riely B."/>
        </authorList>
    </citation>
    <scope>NUCLEOTIDE SEQUENCE [LARGE SCALE GENOMIC DNA]</scope>
    <source>
        <strain evidence="3 6">BP-284</strain>
    </source>
</reference>
<protein>
    <submittedName>
        <fullName evidence="4">Protein-tyrosine phosphatase</fullName>
    </submittedName>
    <submittedName>
        <fullName evidence="3">Tyrosine-protein phosphatase</fullName>
    </submittedName>
</protein>
<dbReference type="AlphaFoldDB" id="A0A1I0UCT0"/>